<gene>
    <name evidence="2" type="ORF">OS493_010388</name>
</gene>
<dbReference type="GO" id="GO:0045505">
    <property type="term" value="F:dynein intermediate chain binding"/>
    <property type="evidence" value="ECO:0007669"/>
    <property type="project" value="InterPro"/>
</dbReference>
<dbReference type="InterPro" id="IPR013594">
    <property type="entry name" value="Dynein_heavy_tail"/>
</dbReference>
<dbReference type="Proteomes" id="UP001163046">
    <property type="component" value="Unassembled WGS sequence"/>
</dbReference>
<dbReference type="InterPro" id="IPR026983">
    <property type="entry name" value="DHC"/>
</dbReference>
<feature type="domain" description="Dynein heavy chain tail" evidence="1">
    <location>
        <begin position="44"/>
        <end position="333"/>
    </location>
</feature>
<protein>
    <recommendedName>
        <fullName evidence="1">Dynein heavy chain tail domain-containing protein</fullName>
    </recommendedName>
</protein>
<comment type="caution">
    <text evidence="2">The sequence shown here is derived from an EMBL/GenBank/DDBJ whole genome shotgun (WGS) entry which is preliminary data.</text>
</comment>
<dbReference type="PANTHER" id="PTHR46532:SF11">
    <property type="entry name" value="DYNEIN AXONEMAL HEAVY CHAIN 12"/>
    <property type="match status" value="1"/>
</dbReference>
<reference evidence="2" key="1">
    <citation type="submission" date="2023-01" db="EMBL/GenBank/DDBJ databases">
        <title>Genome assembly of the deep-sea coral Lophelia pertusa.</title>
        <authorList>
            <person name="Herrera S."/>
            <person name="Cordes E."/>
        </authorList>
    </citation>
    <scope>NUCLEOTIDE SEQUENCE</scope>
    <source>
        <strain evidence="2">USNM1676648</strain>
        <tissue evidence="2">Polyp</tissue>
    </source>
</reference>
<evidence type="ECO:0000313" key="2">
    <source>
        <dbReference type="EMBL" id="KAJ7392735.1"/>
    </source>
</evidence>
<dbReference type="Pfam" id="PF08385">
    <property type="entry name" value="DHC_N1"/>
    <property type="match status" value="1"/>
</dbReference>
<dbReference type="GO" id="GO:0051959">
    <property type="term" value="F:dynein light intermediate chain binding"/>
    <property type="evidence" value="ECO:0007669"/>
    <property type="project" value="InterPro"/>
</dbReference>
<dbReference type="GO" id="GO:0007018">
    <property type="term" value="P:microtubule-based movement"/>
    <property type="evidence" value="ECO:0007669"/>
    <property type="project" value="InterPro"/>
</dbReference>
<dbReference type="PANTHER" id="PTHR46532">
    <property type="entry name" value="MALE FERTILITY FACTOR KL5"/>
    <property type="match status" value="1"/>
</dbReference>
<proteinExistence type="predicted"/>
<dbReference type="EMBL" id="MU825400">
    <property type="protein sequence ID" value="KAJ7392735.1"/>
    <property type="molecule type" value="Genomic_DNA"/>
</dbReference>
<keyword evidence="3" id="KW-1185">Reference proteome</keyword>
<accession>A0A9X0A479</accession>
<sequence>MNRDSGGIVWHSKLYNDSLTPKTAKIFNRRSSFSESSSGLDTTELWTDSPWPARNNVCFTSLNSFMERCNDVLELVQTTQHFEMLTCTAEVGGAGGNSLDSQVKEIHLKFLEAVRSFQQMPHDVLNANETQEFEREFFAFRSVIRDLEHNLADVMRQSFKQCWDTRAKLRLLEVFEGISGRELVQTNLRDTFTTLVHGFTQELLDMRTFFESHMDSPPAYPHLPPVANKLLWLRGFKIHIQEPMSRLHRVSPASLKGDEGWRLRDTYSDIIKDIEKCEAETIRHWQSTMEPELRTKLKQPLLISEPESEGSRPTLHVNFDPELMLLLREVHYLGGETILGTSSRPCPCTAEINR</sequence>
<evidence type="ECO:0000259" key="1">
    <source>
        <dbReference type="Pfam" id="PF08385"/>
    </source>
</evidence>
<dbReference type="AlphaFoldDB" id="A0A9X0A479"/>
<evidence type="ECO:0000313" key="3">
    <source>
        <dbReference type="Proteomes" id="UP001163046"/>
    </source>
</evidence>
<organism evidence="2 3">
    <name type="scientific">Desmophyllum pertusum</name>
    <dbReference type="NCBI Taxonomy" id="174260"/>
    <lineage>
        <taxon>Eukaryota</taxon>
        <taxon>Metazoa</taxon>
        <taxon>Cnidaria</taxon>
        <taxon>Anthozoa</taxon>
        <taxon>Hexacorallia</taxon>
        <taxon>Scleractinia</taxon>
        <taxon>Caryophylliina</taxon>
        <taxon>Caryophylliidae</taxon>
        <taxon>Desmophyllum</taxon>
    </lineage>
</organism>
<dbReference type="OrthoDB" id="10251809at2759"/>
<dbReference type="GO" id="GO:0005858">
    <property type="term" value="C:axonemal dynein complex"/>
    <property type="evidence" value="ECO:0007669"/>
    <property type="project" value="TreeGrafter"/>
</dbReference>
<name>A0A9X0A479_9CNID</name>